<dbReference type="Pfam" id="PF14378">
    <property type="entry name" value="PAP2_3"/>
    <property type="match status" value="1"/>
</dbReference>
<feature type="transmembrane region" description="Helical" evidence="6">
    <location>
        <begin position="151"/>
        <end position="172"/>
    </location>
</feature>
<dbReference type="PANTHER" id="PTHR31310">
    <property type="match status" value="1"/>
</dbReference>
<feature type="region of interest" description="Disordered" evidence="5">
    <location>
        <begin position="30"/>
        <end position="66"/>
    </location>
</feature>
<evidence type="ECO:0000256" key="3">
    <source>
        <dbReference type="ARBA" id="ARBA00022989"/>
    </source>
</evidence>
<evidence type="ECO:0000256" key="1">
    <source>
        <dbReference type="ARBA" id="ARBA00004141"/>
    </source>
</evidence>
<dbReference type="CDD" id="cd03386">
    <property type="entry name" value="PAP2_Aur1_like"/>
    <property type="match status" value="1"/>
</dbReference>
<organism evidence="8 9">
    <name type="scientific">Porphyridium purpureum</name>
    <name type="common">Red alga</name>
    <name type="synonym">Porphyridium cruentum</name>
    <dbReference type="NCBI Taxonomy" id="35688"/>
    <lineage>
        <taxon>Eukaryota</taxon>
        <taxon>Rhodophyta</taxon>
        <taxon>Bangiophyceae</taxon>
        <taxon>Porphyridiales</taxon>
        <taxon>Porphyridiaceae</taxon>
        <taxon>Porphyridium</taxon>
    </lineage>
</organism>
<evidence type="ECO:0000256" key="5">
    <source>
        <dbReference type="SAM" id="MobiDB-lite"/>
    </source>
</evidence>
<dbReference type="Proteomes" id="UP000324585">
    <property type="component" value="Unassembled WGS sequence"/>
</dbReference>
<keyword evidence="9" id="KW-1185">Reference proteome</keyword>
<feature type="transmembrane region" description="Helical" evidence="6">
    <location>
        <begin position="96"/>
        <end position="117"/>
    </location>
</feature>
<evidence type="ECO:0000256" key="2">
    <source>
        <dbReference type="ARBA" id="ARBA00022692"/>
    </source>
</evidence>
<reference evidence="9" key="1">
    <citation type="journal article" date="2019" name="Nat. Commun.">
        <title>Expansion of phycobilisome linker gene families in mesophilic red algae.</title>
        <authorList>
            <person name="Lee J."/>
            <person name="Kim D."/>
            <person name="Bhattacharya D."/>
            <person name="Yoon H.S."/>
        </authorList>
    </citation>
    <scope>NUCLEOTIDE SEQUENCE [LARGE SCALE GENOMIC DNA]</scope>
    <source>
        <strain evidence="9">CCMP 1328</strain>
    </source>
</reference>
<evidence type="ECO:0000256" key="4">
    <source>
        <dbReference type="ARBA" id="ARBA00023136"/>
    </source>
</evidence>
<dbReference type="EMBL" id="VRMN01000002">
    <property type="protein sequence ID" value="KAA8496974.1"/>
    <property type="molecule type" value="Genomic_DNA"/>
</dbReference>
<feature type="domain" description="Inositolphosphotransferase Aur1/Ipt1" evidence="7">
    <location>
        <begin position="137"/>
        <end position="314"/>
    </location>
</feature>
<keyword evidence="3 6" id="KW-1133">Transmembrane helix</keyword>
<feature type="region of interest" description="Disordered" evidence="5">
    <location>
        <begin position="1"/>
        <end position="20"/>
    </location>
</feature>
<dbReference type="InterPro" id="IPR026841">
    <property type="entry name" value="Aur1/Ipt1"/>
</dbReference>
<dbReference type="OMA" id="WCAGWVN"/>
<comment type="subcellular location">
    <subcellularLocation>
        <location evidence="1">Membrane</location>
        <topology evidence="1">Multi-pass membrane protein</topology>
    </subcellularLocation>
</comment>
<dbReference type="PANTHER" id="PTHR31310:SF7">
    <property type="entry name" value="PA-PHOSPHATASE RELATED-FAMILY PROTEIN DDB_G0268928"/>
    <property type="match status" value="1"/>
</dbReference>
<protein>
    <submittedName>
        <fullName evidence="8">Inositol phosphorylceramide synthase catalytic subunit aur1</fullName>
    </submittedName>
</protein>
<dbReference type="GO" id="GO:0016020">
    <property type="term" value="C:membrane"/>
    <property type="evidence" value="ECO:0007669"/>
    <property type="project" value="UniProtKB-SubCell"/>
</dbReference>
<evidence type="ECO:0000313" key="9">
    <source>
        <dbReference type="Proteomes" id="UP000324585"/>
    </source>
</evidence>
<evidence type="ECO:0000259" key="7">
    <source>
        <dbReference type="Pfam" id="PF14378"/>
    </source>
</evidence>
<evidence type="ECO:0000313" key="8">
    <source>
        <dbReference type="EMBL" id="KAA8496974.1"/>
    </source>
</evidence>
<dbReference type="InterPro" id="IPR052185">
    <property type="entry name" value="IPC_Synthase-Related"/>
</dbReference>
<feature type="transmembrane region" description="Helical" evidence="6">
    <location>
        <begin position="184"/>
        <end position="207"/>
    </location>
</feature>
<keyword evidence="2 6" id="KW-0812">Transmembrane</keyword>
<dbReference type="OrthoDB" id="5784at2759"/>
<gene>
    <name evidence="8" type="ORF">FVE85_0703</name>
</gene>
<name>A0A5J4Z210_PORPP</name>
<keyword evidence="4 6" id="KW-0472">Membrane</keyword>
<dbReference type="AlphaFoldDB" id="A0A5J4Z210"/>
<comment type="caution">
    <text evidence="8">The sequence shown here is derived from an EMBL/GenBank/DDBJ whole genome shotgun (WGS) entry which is preliminary data.</text>
</comment>
<accession>A0A5J4Z210</accession>
<sequence length="367" mass="40114">MSRSLRRSAPNGLMNEDRIEPVKVADAAGGGAVLGSDDSEYEKASKDTGLNSGAGGSGVAPQSPRSVVGSNFVSRGARAVRQTVIRTLEGISIQEILISFAPVLAWLILYAVLAGQIPGSVKPRINVTVLPKIEALLLYPHRWFNRSPHTVFDVLAALPYTLHPVLPLINLVRVVARSGARRGLVFARCFGTMCFLGVLTQLVLPIAPPWYFEKYGFQPADYSMKGDAAMLARVDRLAGNQHYQGIYGLSANPIVFGSFPSLHGAWPYLIAAFEPSPGWPMWAYTFWVWWAALYLQHHFLTDLLGSAIYAEVALFVLGDQGLTLGMIVQKFRASRNGSNIYRQVRSEEVPDREANGISRTNSVVADV</sequence>
<evidence type="ECO:0000256" key="6">
    <source>
        <dbReference type="SAM" id="Phobius"/>
    </source>
</evidence>
<proteinExistence type="predicted"/>